<feature type="transmembrane region" description="Helical" evidence="5">
    <location>
        <begin position="83"/>
        <end position="109"/>
    </location>
</feature>
<evidence type="ECO:0000256" key="2">
    <source>
        <dbReference type="ARBA" id="ARBA00022692"/>
    </source>
</evidence>
<evidence type="ECO:0000313" key="7">
    <source>
        <dbReference type="EMBL" id="TDQ40888.1"/>
    </source>
</evidence>
<evidence type="ECO:0000256" key="3">
    <source>
        <dbReference type="ARBA" id="ARBA00022989"/>
    </source>
</evidence>
<proteinExistence type="predicted"/>
<evidence type="ECO:0000256" key="5">
    <source>
        <dbReference type="SAM" id="Phobius"/>
    </source>
</evidence>
<feature type="transmembrane region" description="Helical" evidence="5">
    <location>
        <begin position="175"/>
        <end position="197"/>
    </location>
</feature>
<dbReference type="InterPro" id="IPR051328">
    <property type="entry name" value="T7SS_ABC-Transporter"/>
</dbReference>
<dbReference type="Pfam" id="PF12698">
    <property type="entry name" value="ABC2_membrane_3"/>
    <property type="match status" value="1"/>
</dbReference>
<gene>
    <name evidence="7" type="ORF">EV213_105234</name>
</gene>
<keyword evidence="8" id="KW-1185">Reference proteome</keyword>
<comment type="subcellular location">
    <subcellularLocation>
        <location evidence="1">Membrane</location>
        <topology evidence="1">Multi-pass membrane protein</topology>
    </subcellularLocation>
</comment>
<protein>
    <submittedName>
        <fullName evidence="7">ABC-2 type transport system permease protein</fullName>
    </submittedName>
</protein>
<feature type="transmembrane region" description="Helical" evidence="5">
    <location>
        <begin position="121"/>
        <end position="141"/>
    </location>
</feature>
<feature type="transmembrane region" description="Helical" evidence="5">
    <location>
        <begin position="43"/>
        <end position="62"/>
    </location>
</feature>
<name>A0A4R6U358_9BACI</name>
<dbReference type="RefSeq" id="WP_133580071.1">
    <property type="nucleotide sequence ID" value="NZ_SNYJ01000005.1"/>
</dbReference>
<dbReference type="GO" id="GO:0140359">
    <property type="term" value="F:ABC-type transporter activity"/>
    <property type="evidence" value="ECO:0007669"/>
    <property type="project" value="InterPro"/>
</dbReference>
<keyword evidence="4 5" id="KW-0472">Membrane</keyword>
<dbReference type="EMBL" id="SNYJ01000005">
    <property type="protein sequence ID" value="TDQ40888.1"/>
    <property type="molecule type" value="Genomic_DNA"/>
</dbReference>
<keyword evidence="3 5" id="KW-1133">Transmembrane helix</keyword>
<feature type="transmembrane region" description="Helical" evidence="5">
    <location>
        <begin position="12"/>
        <end position="31"/>
    </location>
</feature>
<evidence type="ECO:0000256" key="4">
    <source>
        <dbReference type="ARBA" id="ARBA00023136"/>
    </source>
</evidence>
<evidence type="ECO:0000259" key="6">
    <source>
        <dbReference type="Pfam" id="PF12698"/>
    </source>
</evidence>
<dbReference type="GO" id="GO:0016020">
    <property type="term" value="C:membrane"/>
    <property type="evidence" value="ECO:0007669"/>
    <property type="project" value="UniProtKB-SubCell"/>
</dbReference>
<feature type="transmembrane region" description="Helical" evidence="5">
    <location>
        <begin position="204"/>
        <end position="222"/>
    </location>
</feature>
<sequence>MTIFVFALKRCFRSPATIILLVAVPILFVFFPQTVETPVPMSFTFFGVALFFCASRLVHFIMDDRVSKRMTRIAVAPISHFYYLWQTLLAYSLVLFGQSMIFLLGRLFIHGGSIATSFQLIMAYLFFSLSAMGFCLAWCALFRSKQAAGTMIVGVIMMMSMLGGLFWPVEIMPEFLQRIALLLPPYWLAESLFLIIIRADGLQLVFPWLMLLLFSVVFLLGGSKRSLT</sequence>
<evidence type="ECO:0000256" key="1">
    <source>
        <dbReference type="ARBA" id="ARBA00004141"/>
    </source>
</evidence>
<feature type="domain" description="ABC-2 type transporter transmembrane" evidence="6">
    <location>
        <begin position="45"/>
        <end position="221"/>
    </location>
</feature>
<keyword evidence="2 5" id="KW-0812">Transmembrane</keyword>
<dbReference type="InterPro" id="IPR013525">
    <property type="entry name" value="ABC2_TM"/>
</dbReference>
<dbReference type="Proteomes" id="UP000295632">
    <property type="component" value="Unassembled WGS sequence"/>
</dbReference>
<accession>A0A4R6U358</accession>
<reference evidence="7 8" key="1">
    <citation type="submission" date="2019-03" db="EMBL/GenBank/DDBJ databases">
        <title>Genomic Encyclopedia of Type Strains, Phase IV (KMG-IV): sequencing the most valuable type-strain genomes for metagenomic binning, comparative biology and taxonomic classification.</title>
        <authorList>
            <person name="Goeker M."/>
        </authorList>
    </citation>
    <scope>NUCLEOTIDE SEQUENCE [LARGE SCALE GENOMIC DNA]</scope>
    <source>
        <strain evidence="7 8">DSM 28697</strain>
    </source>
</reference>
<dbReference type="PANTHER" id="PTHR43077">
    <property type="entry name" value="TRANSPORT PERMEASE YVFS-RELATED"/>
    <property type="match status" value="1"/>
</dbReference>
<feature type="transmembrane region" description="Helical" evidence="5">
    <location>
        <begin position="148"/>
        <end position="169"/>
    </location>
</feature>
<comment type="caution">
    <text evidence="7">The sequence shown here is derived from an EMBL/GenBank/DDBJ whole genome shotgun (WGS) entry which is preliminary data.</text>
</comment>
<evidence type="ECO:0000313" key="8">
    <source>
        <dbReference type="Proteomes" id="UP000295632"/>
    </source>
</evidence>
<dbReference type="AlphaFoldDB" id="A0A4R6U358"/>
<dbReference type="PANTHER" id="PTHR43077:SF10">
    <property type="entry name" value="TRANSPORT PERMEASE PROTEIN"/>
    <property type="match status" value="1"/>
</dbReference>
<dbReference type="OrthoDB" id="266913at2"/>
<organism evidence="7 8">
    <name type="scientific">Aureibacillus halotolerans</name>
    <dbReference type="NCBI Taxonomy" id="1508390"/>
    <lineage>
        <taxon>Bacteria</taxon>
        <taxon>Bacillati</taxon>
        <taxon>Bacillota</taxon>
        <taxon>Bacilli</taxon>
        <taxon>Bacillales</taxon>
        <taxon>Bacillaceae</taxon>
        <taxon>Aureibacillus</taxon>
    </lineage>
</organism>